<feature type="region of interest" description="Disordered" evidence="1">
    <location>
        <begin position="61"/>
        <end position="84"/>
    </location>
</feature>
<evidence type="ECO:0000313" key="2">
    <source>
        <dbReference type="EMBL" id="CEH16473.1"/>
    </source>
</evidence>
<evidence type="ECO:0000313" key="3">
    <source>
        <dbReference type="Proteomes" id="UP000054845"/>
    </source>
</evidence>
<organism evidence="2 3">
    <name type="scientific">Ceraceosorus bombacis</name>
    <dbReference type="NCBI Taxonomy" id="401625"/>
    <lineage>
        <taxon>Eukaryota</taxon>
        <taxon>Fungi</taxon>
        <taxon>Dikarya</taxon>
        <taxon>Basidiomycota</taxon>
        <taxon>Ustilaginomycotina</taxon>
        <taxon>Exobasidiomycetes</taxon>
        <taxon>Ceraceosorales</taxon>
        <taxon>Ceraceosoraceae</taxon>
        <taxon>Ceraceosorus</taxon>
    </lineage>
</organism>
<dbReference type="AlphaFoldDB" id="A0A0P1BJA9"/>
<keyword evidence="3" id="KW-1185">Reference proteome</keyword>
<reference evidence="2 3" key="1">
    <citation type="submission" date="2014-09" db="EMBL/GenBank/DDBJ databases">
        <authorList>
            <person name="Magalhaes I.L.F."/>
            <person name="Oliveira U."/>
            <person name="Santos F.R."/>
            <person name="Vidigal T.H.D.A."/>
            <person name="Brescovit A.D."/>
            <person name="Santos A.J."/>
        </authorList>
    </citation>
    <scope>NUCLEOTIDE SEQUENCE [LARGE SCALE GENOMIC DNA]</scope>
</reference>
<sequence>MFVSGILDPAWRPKQLLVHADTTHATTARSRMSEASTPAGIRIHDCINSSQIMTGVVPLSKRSHSAPTSPGFDREETSSILSQEATSVNRSITIDTAYAPRRWPNPSKGTLSYYSIQHVKWQRVHPSAEKQETEPCCWRGLFV</sequence>
<accession>A0A0P1BJA9</accession>
<name>A0A0P1BJA9_9BASI</name>
<proteinExistence type="predicted"/>
<dbReference type="Proteomes" id="UP000054845">
    <property type="component" value="Unassembled WGS sequence"/>
</dbReference>
<evidence type="ECO:0000256" key="1">
    <source>
        <dbReference type="SAM" id="MobiDB-lite"/>
    </source>
</evidence>
<protein>
    <submittedName>
        <fullName evidence="2">Uncharacterized protein</fullName>
    </submittedName>
</protein>
<dbReference type="EMBL" id="CCYA01000318">
    <property type="protein sequence ID" value="CEH16473.1"/>
    <property type="molecule type" value="Genomic_DNA"/>
</dbReference>